<comment type="function">
    <text evidence="6">Potential transcription factor that may play a role in the regulation of genes involved in cell cycle G1/S transition. May bind to regulatory elements of genes, including the promoter of the transcription factor FOXO1.</text>
</comment>
<feature type="region of interest" description="Disordered" evidence="7">
    <location>
        <begin position="213"/>
        <end position="243"/>
    </location>
</feature>
<dbReference type="PANTHER" id="PTHR15464:SF1">
    <property type="entry name" value="TRANSCRIPTION FACTOR 19"/>
    <property type="match status" value="1"/>
</dbReference>
<accession>A0AA97JCG7</accession>
<name>A0AA97JCG7_EUBMA</name>
<feature type="domain" description="FHA" evidence="8">
    <location>
        <begin position="39"/>
        <end position="100"/>
    </location>
</feature>
<reference evidence="10" key="1">
    <citation type="submission" date="2025-08" db="UniProtKB">
        <authorList>
            <consortium name="RefSeq"/>
        </authorList>
    </citation>
    <scope>IDENTIFICATION</scope>
    <source>
        <tissue evidence="10">Blood</tissue>
    </source>
</reference>
<dbReference type="GO" id="GO:0008270">
    <property type="term" value="F:zinc ion binding"/>
    <property type="evidence" value="ECO:0007669"/>
    <property type="project" value="UniProtKB-KW"/>
</dbReference>
<evidence type="ECO:0000256" key="4">
    <source>
        <dbReference type="ARBA" id="ARBA00022833"/>
    </source>
</evidence>
<keyword evidence="5" id="KW-0539">Nucleus</keyword>
<dbReference type="InterPro" id="IPR039095">
    <property type="entry name" value="TCF19_PHD"/>
</dbReference>
<dbReference type="InterPro" id="IPR000253">
    <property type="entry name" value="FHA_dom"/>
</dbReference>
<dbReference type="Gene3D" id="2.60.200.20">
    <property type="match status" value="1"/>
</dbReference>
<evidence type="ECO:0000313" key="9">
    <source>
        <dbReference type="Proteomes" id="UP001190640"/>
    </source>
</evidence>
<evidence type="ECO:0000256" key="1">
    <source>
        <dbReference type="ARBA" id="ARBA00004123"/>
    </source>
</evidence>
<keyword evidence="3" id="KW-0863">Zinc-finger</keyword>
<sequence length="380" mass="42272">MLSEALPCFQLLRMGPASPGDSPNRDLYTFRPARASCTYRLGRHAEVCDVTLVSEHNPALISRIHAEIHAERDADSTAGEWRVGLVDYSTHGTYVNAIRIPHGQRTDLNDGDLLTFGHPNPVPEGCALPPPHGNSEFYFLFQKVHVRPQDFAAITEPKAPGDFSCGFRPMLPSGNHRIRPLPRLSPTSFSCRSKATLILSSIGSLSKLKPQPFTFSLGRSRSMEPPTQPRTSRNRRKSAHTLLPELEDEITRLEEEQPTLKKEQGLGGYMHCHNSLRLQQRVPERSKSLQEDVGPKLHITPSGKRRGRPRKNPLGGTCQVFSQTLSVSEPCAAPRCRLPQDETVEWVQCDGCDAWFHVACVGCSYSAVQEADFRCATCRS</sequence>
<evidence type="ECO:0000256" key="5">
    <source>
        <dbReference type="ARBA" id="ARBA00023242"/>
    </source>
</evidence>
<dbReference type="Gene3D" id="3.30.40.10">
    <property type="entry name" value="Zinc/RING finger domain, C3HC4 (zinc finger)"/>
    <property type="match status" value="1"/>
</dbReference>
<dbReference type="RefSeq" id="XP_054834776.1">
    <property type="nucleotide sequence ID" value="XM_054978801.1"/>
</dbReference>
<protein>
    <submittedName>
        <fullName evidence="10">Transcription factor 19</fullName>
    </submittedName>
</protein>
<dbReference type="Pfam" id="PF00498">
    <property type="entry name" value="FHA"/>
    <property type="match status" value="1"/>
</dbReference>
<evidence type="ECO:0000256" key="7">
    <source>
        <dbReference type="SAM" id="MobiDB-lite"/>
    </source>
</evidence>
<dbReference type="InterPro" id="IPR013083">
    <property type="entry name" value="Znf_RING/FYVE/PHD"/>
</dbReference>
<dbReference type="PANTHER" id="PTHR15464">
    <property type="entry name" value="TRANSCRIPTION FACTOR 19"/>
    <property type="match status" value="1"/>
</dbReference>
<dbReference type="GO" id="GO:0010468">
    <property type="term" value="P:regulation of gene expression"/>
    <property type="evidence" value="ECO:0007669"/>
    <property type="project" value="InterPro"/>
</dbReference>
<keyword evidence="4" id="KW-0862">Zinc</keyword>
<keyword evidence="9" id="KW-1185">Reference proteome</keyword>
<dbReference type="InterPro" id="IPR011011">
    <property type="entry name" value="Znf_FYVE_PHD"/>
</dbReference>
<dbReference type="Pfam" id="PF00628">
    <property type="entry name" value="PHD"/>
    <property type="match status" value="1"/>
</dbReference>
<feature type="region of interest" description="Disordered" evidence="7">
    <location>
        <begin position="283"/>
        <end position="315"/>
    </location>
</feature>
<dbReference type="SMART" id="SM00249">
    <property type="entry name" value="PHD"/>
    <property type="match status" value="1"/>
</dbReference>
<dbReference type="KEGG" id="emc:129329301"/>
<dbReference type="Proteomes" id="UP001190640">
    <property type="component" value="Chromosome 4"/>
</dbReference>
<evidence type="ECO:0000256" key="2">
    <source>
        <dbReference type="ARBA" id="ARBA00022723"/>
    </source>
</evidence>
<evidence type="ECO:0000259" key="8">
    <source>
        <dbReference type="PROSITE" id="PS50006"/>
    </source>
</evidence>
<dbReference type="GeneID" id="129329301"/>
<gene>
    <name evidence="10" type="primary">TCF19</name>
</gene>
<dbReference type="SUPFAM" id="SSF49879">
    <property type="entry name" value="SMAD/FHA domain"/>
    <property type="match status" value="1"/>
</dbReference>
<evidence type="ECO:0000256" key="6">
    <source>
        <dbReference type="ARBA" id="ARBA00093325"/>
    </source>
</evidence>
<proteinExistence type="predicted"/>
<dbReference type="CDD" id="cd15609">
    <property type="entry name" value="PHD_TCF19"/>
    <property type="match status" value="1"/>
</dbReference>
<dbReference type="CDD" id="cd22685">
    <property type="entry name" value="FHA_TCF19"/>
    <property type="match status" value="1"/>
</dbReference>
<dbReference type="CTD" id="6941"/>
<dbReference type="InterPro" id="IPR019787">
    <property type="entry name" value="Znf_PHD-finger"/>
</dbReference>
<keyword evidence="2" id="KW-0479">Metal-binding</keyword>
<evidence type="ECO:0000256" key="3">
    <source>
        <dbReference type="ARBA" id="ARBA00022771"/>
    </source>
</evidence>
<feature type="compositionally biased region" description="Basic and acidic residues" evidence="7">
    <location>
        <begin position="283"/>
        <end position="295"/>
    </location>
</feature>
<dbReference type="AlphaFoldDB" id="A0AA97JCG7"/>
<comment type="subcellular location">
    <subcellularLocation>
        <location evidence="1">Nucleus</location>
    </subcellularLocation>
</comment>
<evidence type="ECO:0000313" key="10">
    <source>
        <dbReference type="RefSeq" id="XP_054834776.1"/>
    </source>
</evidence>
<dbReference type="SUPFAM" id="SSF57903">
    <property type="entry name" value="FYVE/PHD zinc finger"/>
    <property type="match status" value="1"/>
</dbReference>
<dbReference type="InterPro" id="IPR042803">
    <property type="entry name" value="TCF19"/>
</dbReference>
<dbReference type="PROSITE" id="PS50006">
    <property type="entry name" value="FHA_DOMAIN"/>
    <property type="match status" value="1"/>
</dbReference>
<dbReference type="GO" id="GO:0005634">
    <property type="term" value="C:nucleus"/>
    <property type="evidence" value="ECO:0007669"/>
    <property type="project" value="UniProtKB-SubCell"/>
</dbReference>
<dbReference type="InterPro" id="IPR008984">
    <property type="entry name" value="SMAD_FHA_dom_sf"/>
</dbReference>
<dbReference type="InterPro" id="IPR001965">
    <property type="entry name" value="Znf_PHD"/>
</dbReference>
<dbReference type="SMART" id="SM00240">
    <property type="entry name" value="FHA"/>
    <property type="match status" value="1"/>
</dbReference>
<organism evidence="9 10">
    <name type="scientific">Eublepharis macularius</name>
    <name type="common">Leopard gecko</name>
    <name type="synonym">Cyrtodactylus macularius</name>
    <dbReference type="NCBI Taxonomy" id="481883"/>
    <lineage>
        <taxon>Eukaryota</taxon>
        <taxon>Metazoa</taxon>
        <taxon>Chordata</taxon>
        <taxon>Craniata</taxon>
        <taxon>Vertebrata</taxon>
        <taxon>Euteleostomi</taxon>
        <taxon>Lepidosauria</taxon>
        <taxon>Squamata</taxon>
        <taxon>Bifurcata</taxon>
        <taxon>Gekkota</taxon>
        <taxon>Eublepharidae</taxon>
        <taxon>Eublepharinae</taxon>
        <taxon>Eublepharis</taxon>
    </lineage>
</organism>